<dbReference type="PANTHER" id="PTHR12526">
    <property type="entry name" value="GLYCOSYLTRANSFERASE"/>
    <property type="match status" value="1"/>
</dbReference>
<dbReference type="Gene3D" id="3.40.50.2000">
    <property type="entry name" value="Glycogen Phosphorylase B"/>
    <property type="match status" value="2"/>
</dbReference>
<feature type="domain" description="Glycosyltransferase subfamily 4-like N-terminal" evidence="2">
    <location>
        <begin position="15"/>
        <end position="173"/>
    </location>
</feature>
<evidence type="ECO:0000313" key="4">
    <source>
        <dbReference type="Proteomes" id="UP001155079"/>
    </source>
</evidence>
<evidence type="ECO:0000259" key="2">
    <source>
        <dbReference type="Pfam" id="PF13439"/>
    </source>
</evidence>
<dbReference type="Pfam" id="PF13439">
    <property type="entry name" value="Glyco_transf_4"/>
    <property type="match status" value="1"/>
</dbReference>
<evidence type="ECO:0000313" key="3">
    <source>
        <dbReference type="EMBL" id="MCM2400144.1"/>
    </source>
</evidence>
<keyword evidence="4" id="KW-1185">Reference proteome</keyword>
<protein>
    <submittedName>
        <fullName evidence="3">Glycosyltransferase</fullName>
        <ecNumber evidence="3">2.4.-.-</ecNumber>
    </submittedName>
</protein>
<feature type="domain" description="Glycosyl transferase family 1" evidence="1">
    <location>
        <begin position="188"/>
        <end position="345"/>
    </location>
</feature>
<dbReference type="InterPro" id="IPR028098">
    <property type="entry name" value="Glyco_trans_4-like_N"/>
</dbReference>
<name>A0ABT0V2Z5_9HYPH</name>
<gene>
    <name evidence="3" type="ORF">NBH20_03195</name>
</gene>
<dbReference type="Proteomes" id="UP001155079">
    <property type="component" value="Unassembled WGS sequence"/>
</dbReference>
<keyword evidence="3" id="KW-0328">Glycosyltransferase</keyword>
<keyword evidence="3" id="KW-0808">Transferase</keyword>
<dbReference type="RefSeq" id="WP_250944198.1">
    <property type="nucleotide sequence ID" value="NZ_JAMQAY010000001.1"/>
</dbReference>
<dbReference type="InterPro" id="IPR001296">
    <property type="entry name" value="Glyco_trans_1"/>
</dbReference>
<dbReference type="PANTHER" id="PTHR12526:SF627">
    <property type="entry name" value="D-RHAMNOSYLTRANSFERASE WBPZ"/>
    <property type="match status" value="1"/>
</dbReference>
<reference evidence="3 4" key="1">
    <citation type="submission" date="2022-06" db="EMBL/GenBank/DDBJ databases">
        <authorList>
            <person name="Sun Q."/>
        </authorList>
    </citation>
    <scope>NUCLEOTIDE SEQUENCE [LARGE SCALE GENOMIC DNA]</scope>
    <source>
        <strain evidence="3 4">S153</strain>
    </source>
</reference>
<evidence type="ECO:0000259" key="1">
    <source>
        <dbReference type="Pfam" id="PF00534"/>
    </source>
</evidence>
<sequence>MKVLHFFKTYWPDTFGGVERTIAAICQGVESHGIRSDVLSLSAEPEANSRQFGGHFAHKAKLDFEFASTGFSRSAFSQFRELSRAADLVHFHFPWPLMDVIHLSSFQRKPSVVTYHSDVVKQKTLLRLYEPVMSRFLDSMDSIVATSPNYLRSSPVLQRFRSKVEVIPLGLDEASYPKVDHIRRENWRARLPARFLVFIGVFRYYKGIHVLMDAAEKTGIPVVLIGGSDTDEFPQEARRRGIQNMHFVGSVPDEDKIAILDLSDGLVFPSHLRSEAFGLSLVEASMYGKPMISCEIGTGTSYVNLDGCTGLVVPPENSDALAVAMRRLFDDQELAQQFGRNARKRYLAEFTAEQMAATYAELYQRVTDMRNRA</sequence>
<dbReference type="Pfam" id="PF00534">
    <property type="entry name" value="Glycos_transf_1"/>
    <property type="match status" value="1"/>
</dbReference>
<dbReference type="GO" id="GO:0016757">
    <property type="term" value="F:glycosyltransferase activity"/>
    <property type="evidence" value="ECO:0007669"/>
    <property type="project" value="UniProtKB-KW"/>
</dbReference>
<dbReference type="SUPFAM" id="SSF53756">
    <property type="entry name" value="UDP-Glycosyltransferase/glycogen phosphorylase"/>
    <property type="match status" value="1"/>
</dbReference>
<dbReference type="EMBL" id="JAMQAY010000001">
    <property type="protein sequence ID" value="MCM2400144.1"/>
    <property type="molecule type" value="Genomic_DNA"/>
</dbReference>
<accession>A0ABT0V2Z5</accession>
<organism evidence="3 4">
    <name type="scientific">Ciceribacter sichuanensis</name>
    <dbReference type="NCBI Taxonomy" id="2949647"/>
    <lineage>
        <taxon>Bacteria</taxon>
        <taxon>Pseudomonadati</taxon>
        <taxon>Pseudomonadota</taxon>
        <taxon>Alphaproteobacteria</taxon>
        <taxon>Hyphomicrobiales</taxon>
        <taxon>Rhizobiaceae</taxon>
        <taxon>Ciceribacter</taxon>
    </lineage>
</organism>
<comment type="caution">
    <text evidence="3">The sequence shown here is derived from an EMBL/GenBank/DDBJ whole genome shotgun (WGS) entry which is preliminary data.</text>
</comment>
<proteinExistence type="predicted"/>
<dbReference type="EC" id="2.4.-.-" evidence="3"/>